<evidence type="ECO:0000256" key="5">
    <source>
        <dbReference type="ARBA" id="ARBA00022448"/>
    </source>
</evidence>
<dbReference type="Pfam" id="PF00116">
    <property type="entry name" value="COX2"/>
    <property type="match status" value="1"/>
</dbReference>
<accession>E5L3L4</accession>
<dbReference type="GO" id="GO:0005507">
    <property type="term" value="F:copper ion binding"/>
    <property type="evidence" value="ECO:0007669"/>
    <property type="project" value="InterPro"/>
</dbReference>
<evidence type="ECO:0000256" key="8">
    <source>
        <dbReference type="ARBA" id="ARBA00022967"/>
    </source>
</evidence>
<dbReference type="InterPro" id="IPR036257">
    <property type="entry name" value="Cyt_c_oxidase_su2_TM_sf"/>
</dbReference>
<dbReference type="InterPro" id="IPR045187">
    <property type="entry name" value="CcO_II"/>
</dbReference>
<dbReference type="InterPro" id="IPR002429">
    <property type="entry name" value="CcO_II-like_C"/>
</dbReference>
<evidence type="ECO:0000256" key="4">
    <source>
        <dbReference type="ARBA" id="ARBA00012949"/>
    </source>
</evidence>
<dbReference type="PANTHER" id="PTHR22888:SF9">
    <property type="entry name" value="CYTOCHROME C OXIDASE SUBUNIT 2"/>
    <property type="match status" value="1"/>
</dbReference>
<dbReference type="AlphaFoldDB" id="E5L3L4"/>
<sequence length="200" mass="21813">MVLLHGLAVLYTTHVALEVLNVAIVVFIAGAAMHSATVSSRNLYTSNLYLELVWLLTPTAMVTMLVVRVVVMQCSEEELQLHGTQVHVVANQWYWVYYVDAVSLFLYAVQEHDMHHGDLRLLCGMQSLLIDSSCSVLLALTSSDVIHAWALPSLGMKVDCVPGRANTATLVSSVTGTLYGQCSEVCGALHGYMPLCMVTV</sequence>
<evidence type="ECO:0000256" key="3">
    <source>
        <dbReference type="ARBA" id="ARBA00007866"/>
    </source>
</evidence>
<dbReference type="EMBL" id="KU341364">
    <property type="protein sequence ID" value="APQ44783.1"/>
    <property type="molecule type" value="Transcribed_RNA"/>
</dbReference>
<dbReference type="PROSITE" id="PS00078">
    <property type="entry name" value="COX2"/>
    <property type="match status" value="1"/>
</dbReference>
<keyword evidence="5" id="KW-0813">Transport</keyword>
<feature type="transmembrane region" description="Helical" evidence="15">
    <location>
        <begin position="7"/>
        <end position="32"/>
    </location>
</feature>
<comment type="similarity">
    <text evidence="3">Belongs to the cytochrome c oxidase subunit 2 family.</text>
</comment>
<gene>
    <name evidence="17" type="primary">cox2</name>
</gene>
<evidence type="ECO:0000256" key="2">
    <source>
        <dbReference type="ARBA" id="ARBA00004141"/>
    </source>
</evidence>
<geneLocation type="mitochondrion" evidence="17"/>
<dbReference type="GO" id="GO:0016020">
    <property type="term" value="C:membrane"/>
    <property type="evidence" value="ECO:0007669"/>
    <property type="project" value="UniProtKB-SubCell"/>
</dbReference>
<comment type="subcellular location">
    <subcellularLocation>
        <location evidence="2">Membrane</location>
        <topology evidence="2">Multi-pass membrane protein</topology>
    </subcellularLocation>
</comment>
<dbReference type="EC" id="7.1.1.9" evidence="4"/>
<evidence type="ECO:0000256" key="14">
    <source>
        <dbReference type="ARBA" id="ARBA00049512"/>
    </source>
</evidence>
<evidence type="ECO:0000256" key="12">
    <source>
        <dbReference type="ARBA" id="ARBA00023136"/>
    </source>
</evidence>
<keyword evidence="11" id="KW-0186">Copper</keyword>
<evidence type="ECO:0000313" key="17">
    <source>
        <dbReference type="EMBL" id="ADP88934.1"/>
    </source>
</evidence>
<feature type="domain" description="Cytochrome oxidase subunit II copper A binding" evidence="16">
    <location>
        <begin position="81"/>
        <end position="200"/>
    </location>
</feature>
<keyword evidence="17" id="KW-0560">Oxidoreductase</keyword>
<organism evidence="17">
    <name type="scientific">Diplonema papillatum</name>
    <dbReference type="NCBI Taxonomy" id="91374"/>
    <lineage>
        <taxon>Eukaryota</taxon>
        <taxon>Discoba</taxon>
        <taxon>Euglenozoa</taxon>
        <taxon>Diplonemea</taxon>
        <taxon>Diplonemidae</taxon>
        <taxon>Diplonema</taxon>
    </lineage>
</organism>
<dbReference type="PRINTS" id="PR01166">
    <property type="entry name" value="CYCOXIDASEII"/>
</dbReference>
<protein>
    <recommendedName>
        <fullName evidence="4">cytochrome-c oxidase</fullName>
        <ecNumber evidence="4">7.1.1.9</ecNumber>
    </recommendedName>
    <alternativeName>
        <fullName evidence="13">Cytochrome c oxidase polypeptide II</fullName>
    </alternativeName>
</protein>
<feature type="transmembrane region" description="Helical" evidence="15">
    <location>
        <begin position="52"/>
        <end position="71"/>
    </location>
</feature>
<evidence type="ECO:0000256" key="6">
    <source>
        <dbReference type="ARBA" id="ARBA00022692"/>
    </source>
</evidence>
<dbReference type="GO" id="GO:0004129">
    <property type="term" value="F:cytochrome-c oxidase activity"/>
    <property type="evidence" value="ECO:0007669"/>
    <property type="project" value="UniProtKB-EC"/>
</dbReference>
<evidence type="ECO:0000259" key="16">
    <source>
        <dbReference type="PROSITE" id="PS50857"/>
    </source>
</evidence>
<evidence type="ECO:0000256" key="13">
    <source>
        <dbReference type="ARBA" id="ARBA00031389"/>
    </source>
</evidence>
<keyword evidence="12 15" id="KW-0472">Membrane</keyword>
<dbReference type="GO" id="GO:0042773">
    <property type="term" value="P:ATP synthesis coupled electron transport"/>
    <property type="evidence" value="ECO:0007669"/>
    <property type="project" value="TreeGrafter"/>
</dbReference>
<evidence type="ECO:0000256" key="15">
    <source>
        <dbReference type="SAM" id="Phobius"/>
    </source>
</evidence>
<evidence type="ECO:0000256" key="9">
    <source>
        <dbReference type="ARBA" id="ARBA00022982"/>
    </source>
</evidence>
<proteinExistence type="evidence at transcript level"/>
<evidence type="ECO:0000256" key="11">
    <source>
        <dbReference type="ARBA" id="ARBA00023008"/>
    </source>
</evidence>
<evidence type="ECO:0000313" key="18">
    <source>
        <dbReference type="EMBL" id="APQ44783.1"/>
    </source>
</evidence>
<dbReference type="PANTHER" id="PTHR22888">
    <property type="entry name" value="CYTOCHROME C OXIDASE, SUBUNIT II"/>
    <property type="match status" value="1"/>
</dbReference>
<dbReference type="InterPro" id="IPR008972">
    <property type="entry name" value="Cupredoxin"/>
</dbReference>
<reference evidence="18" key="2">
    <citation type="journal article" date="2016" name="Nucleic Acids Res.">
        <title>Novel modes of RNA editing in mitochondria.</title>
        <authorList>
            <person name="Moreira S."/>
            <person name="Valach M."/>
            <person name="Aoulad-Aissa M."/>
            <person name="Otto C."/>
            <person name="Burger G."/>
        </authorList>
    </citation>
    <scope>NUCLEOTIDE SEQUENCE</scope>
    <source>
        <strain evidence="18">ATCC 50162</strain>
    </source>
</reference>
<dbReference type="SUPFAM" id="SSF49503">
    <property type="entry name" value="Cupredoxins"/>
    <property type="match status" value="1"/>
</dbReference>
<name>E5L3L4_9EUGL</name>
<reference evidence="17" key="1">
    <citation type="journal article" date="2011" name="Nucleic Acids Res.">
        <title>Systematically fragmented genes in a multipartite mitochondrial genome.</title>
        <authorList>
            <person name="Vlcek C."/>
            <person name="Marande W."/>
            <person name="Teijeiro S."/>
            <person name="Lukes J."/>
            <person name="Burger G."/>
        </authorList>
    </citation>
    <scope>NUCLEOTIDE SEQUENCE</scope>
    <source>
        <strain evidence="17">ATCC 50162</strain>
    </source>
</reference>
<dbReference type="InterPro" id="IPR001505">
    <property type="entry name" value="Copper_CuA"/>
</dbReference>
<keyword evidence="8" id="KW-1278">Translocase</keyword>
<dbReference type="PROSITE" id="PS50857">
    <property type="entry name" value="COX2_CUA"/>
    <property type="match status" value="1"/>
</dbReference>
<keyword evidence="7" id="KW-0479">Metal-binding</keyword>
<evidence type="ECO:0000256" key="10">
    <source>
        <dbReference type="ARBA" id="ARBA00022989"/>
    </source>
</evidence>
<keyword evidence="9" id="KW-0249">Electron transport</keyword>
<dbReference type="Gene3D" id="1.10.287.90">
    <property type="match status" value="1"/>
</dbReference>
<dbReference type="Gene3D" id="2.60.40.420">
    <property type="entry name" value="Cupredoxins - blue copper proteins"/>
    <property type="match status" value="1"/>
</dbReference>
<keyword evidence="17" id="KW-0496">Mitochondrion</keyword>
<keyword evidence="6 15" id="KW-0812">Transmembrane</keyword>
<dbReference type="EMBL" id="HQ288820">
    <property type="protein sequence ID" value="ADP88934.1"/>
    <property type="molecule type" value="mRNA"/>
</dbReference>
<dbReference type="GO" id="GO:0016491">
    <property type="term" value="F:oxidoreductase activity"/>
    <property type="evidence" value="ECO:0007669"/>
    <property type="project" value="UniProtKB-KW"/>
</dbReference>
<evidence type="ECO:0000256" key="1">
    <source>
        <dbReference type="ARBA" id="ARBA00001935"/>
    </source>
</evidence>
<comment type="catalytic activity">
    <reaction evidence="14">
        <text>4 Fe(II)-[cytochrome c] + O2 + 8 H(+)(in) = 4 Fe(III)-[cytochrome c] + 2 H2O + 4 H(+)(out)</text>
        <dbReference type="Rhea" id="RHEA:11436"/>
        <dbReference type="Rhea" id="RHEA-COMP:10350"/>
        <dbReference type="Rhea" id="RHEA-COMP:14399"/>
        <dbReference type="ChEBI" id="CHEBI:15377"/>
        <dbReference type="ChEBI" id="CHEBI:15378"/>
        <dbReference type="ChEBI" id="CHEBI:15379"/>
        <dbReference type="ChEBI" id="CHEBI:29033"/>
        <dbReference type="ChEBI" id="CHEBI:29034"/>
        <dbReference type="EC" id="7.1.1.9"/>
    </reaction>
    <physiologicalReaction direction="left-to-right" evidence="14">
        <dbReference type="Rhea" id="RHEA:11437"/>
    </physiologicalReaction>
</comment>
<comment type="cofactor">
    <cofactor evidence="1">
        <name>Cu cation</name>
        <dbReference type="ChEBI" id="CHEBI:23378"/>
    </cofactor>
</comment>
<evidence type="ECO:0000256" key="7">
    <source>
        <dbReference type="ARBA" id="ARBA00022723"/>
    </source>
</evidence>
<keyword evidence="10 15" id="KW-1133">Transmembrane helix</keyword>